<comment type="similarity">
    <text evidence="13">Belongs to the glycosyltransferase ALG3 family.</text>
</comment>
<evidence type="ECO:0000256" key="2">
    <source>
        <dbReference type="ARBA" id="ARBA00004922"/>
    </source>
</evidence>
<comment type="catalytic activity">
    <reaction evidence="12 14">
        <text>an alpha-D-Man-(1-&gt;2)-alpha-D-Man-(1-&gt;2)-alpha-D-Man-(1-&gt;3)-[alpha-D-Man-(1-&gt;6)]-beta-D-Man-(1-&gt;4)-beta-D-GlcNAc-(1-&gt;4)-alpha-D-GlcNAc-diphospho-di-trans,poly-cis-dolichol + a di-trans,poly-cis-dolichyl beta-D-mannosyl phosphate = an alpha-D-Man-(1-&gt;2)-alpha-D-Man-(1-&gt;2)-alpha-D-Man-(1-&gt;3)-[alpha-D-Man-(1-&gt;3)-alpha-D-Man-(1-&gt;6)]-beta-D-Man-(1-&gt;4)-beta-D-GlcNAc-(1-&gt;4)-alpha-D-GlcNAc-diphospho-di-trans,poly-cis-dolichol + a di-trans,poly-cis-dolichyl phosphate + H(+)</text>
        <dbReference type="Rhea" id="RHEA:29527"/>
        <dbReference type="Rhea" id="RHEA-COMP:19498"/>
        <dbReference type="Rhea" id="RHEA-COMP:19501"/>
        <dbReference type="Rhea" id="RHEA-COMP:19516"/>
        <dbReference type="Rhea" id="RHEA-COMP:19517"/>
        <dbReference type="ChEBI" id="CHEBI:15378"/>
        <dbReference type="ChEBI" id="CHEBI:57683"/>
        <dbReference type="ChEBI" id="CHEBI:58211"/>
        <dbReference type="ChEBI" id="CHEBI:132515"/>
        <dbReference type="ChEBI" id="CHEBI:132516"/>
        <dbReference type="EC" id="2.4.1.258"/>
    </reaction>
    <physiologicalReaction direction="left-to-right" evidence="12 14">
        <dbReference type="Rhea" id="RHEA:29528"/>
    </physiologicalReaction>
</comment>
<evidence type="ECO:0000256" key="14">
    <source>
        <dbReference type="RuleBase" id="RU364047"/>
    </source>
</evidence>
<feature type="transmembrane region" description="Helical" evidence="14">
    <location>
        <begin position="124"/>
        <end position="143"/>
    </location>
</feature>
<evidence type="ECO:0000256" key="6">
    <source>
        <dbReference type="ARBA" id="ARBA00022679"/>
    </source>
</evidence>
<evidence type="ECO:0000256" key="5">
    <source>
        <dbReference type="ARBA" id="ARBA00022676"/>
    </source>
</evidence>
<evidence type="ECO:0000256" key="10">
    <source>
        <dbReference type="ARBA" id="ARBA00023136"/>
    </source>
</evidence>
<comment type="function">
    <text evidence="11 14">Dol-P-Man:Man(5)GlcNAc(2)-PP-Dol alpha-1,3-mannosyltransferase that operates in the biosynthetic pathway of dolichol-linked oligosaccharides, the glycan precursors employed in protein asparagine (N)-glycosylation. The assembly of dolichol-linked oligosaccharides begins on the cytosolic side of the endoplasmic reticulum membrane and finishes in its lumen. The sequential addition of sugars to dolichol pyrophosphate produces dolichol-linked oligosaccharides containing fourteen sugars, including two GlcNAcs, nine mannoses and three glucoses. Once assembled, the oligosaccharide is transferred from the lipid to nascent proteins by oligosaccharyltransferases. In the lumen of the endoplasmic reticulum, adds the first dolichyl beta-D-mannosyl phosphate derived mannose in an alpha-1,3 linkage to Man(5)GlcNAc(2)-PP-dolichol to produce Man(6)GlcNAc(2)-PP-dolichol.</text>
</comment>
<dbReference type="GO" id="GO:0052925">
    <property type="term" value="F:dol-P-Man:Man(5)GlcNAc(2)-PP-Dol alpha-1,3-mannosyltransferase activity"/>
    <property type="evidence" value="ECO:0007669"/>
    <property type="project" value="UniProtKB-EC"/>
</dbReference>
<protein>
    <recommendedName>
        <fullName evidence="4 14">Dol-P-Man:Man(5)GlcNAc(2)-PP-Dol alpha-1,3-mannosyltransferase</fullName>
        <ecNumber evidence="3 14">2.4.1.258</ecNumber>
    </recommendedName>
    <alternativeName>
        <fullName evidence="14">Dol-P-Man-dependent alpha(1-3)-mannosyltransferase</fullName>
    </alternativeName>
</protein>
<evidence type="ECO:0000256" key="1">
    <source>
        <dbReference type="ARBA" id="ARBA00004477"/>
    </source>
</evidence>
<evidence type="ECO:0000256" key="8">
    <source>
        <dbReference type="ARBA" id="ARBA00022824"/>
    </source>
</evidence>
<dbReference type="GO" id="GO:0005789">
    <property type="term" value="C:endoplasmic reticulum membrane"/>
    <property type="evidence" value="ECO:0007669"/>
    <property type="project" value="UniProtKB-SubCell"/>
</dbReference>
<evidence type="ECO:0000256" key="3">
    <source>
        <dbReference type="ARBA" id="ARBA00011964"/>
    </source>
</evidence>
<accession>A0A8J2XCJ1</accession>
<keyword evidence="8 14" id="KW-0256">Endoplasmic reticulum</keyword>
<evidence type="ECO:0000313" key="15">
    <source>
        <dbReference type="EMBL" id="CDF90779.1"/>
    </source>
</evidence>
<comment type="subcellular location">
    <subcellularLocation>
        <location evidence="1 14">Endoplasmic reticulum membrane</location>
        <topology evidence="1 14">Multi-pass membrane protein</topology>
    </subcellularLocation>
</comment>
<sequence>MTMEEEKVKRTQEFVRPRLNLWQDLKDGVRFLMWDPRANLVLGPLLITAESVALKFIIKYVPYTEIDYKAYMEQIEQIQAGEKRYSQIEGGTGPLVYPGGHVLLYKAMHWLTEGMEHVNRGQQAFRWLYLITLALQMLLYYELRIPGWCSVLACASKRLHSIYVLRLFNDCFTTFFMVVTVLLLHYATRKRIWALCGSLTYSMAVSVKMNALLYAPAIAVSVYMLQGGQLTSCIMCGLLFCFWQLVVAWPFSGHLGDYFSTAFDFHRHFMYKWTVNWQFLEPEAFNNQWFHRTLLTSQLIATLTLFLCLYPQLPNYIYNSLKRPQECVLPPNHGNVKLLLPFTNFIGIIFSRSLHYQFLCWYHWTIPLLLHYAMPAYLGIPWYVLHEWCWNSYPPNATASSLLLFLNCSLLLGVIFQVAQREHNAKPVEKTL</sequence>
<keyword evidence="10 14" id="KW-0472">Membrane</keyword>
<dbReference type="PANTHER" id="PTHR12646:SF0">
    <property type="entry name" value="DOL-P-MAN:MAN(5)GLCNAC(2)-PP-DOL ALPHA-1,3-MANNOSYLTRANSFERASE"/>
    <property type="match status" value="1"/>
</dbReference>
<feature type="transmembrane region" description="Helical" evidence="14">
    <location>
        <begin position="289"/>
        <end position="310"/>
    </location>
</feature>
<dbReference type="Proteomes" id="UP000019375">
    <property type="component" value="Unassembled WGS sequence"/>
</dbReference>
<feature type="transmembrane region" description="Helical" evidence="14">
    <location>
        <begin position="361"/>
        <end position="385"/>
    </location>
</feature>
<evidence type="ECO:0000256" key="9">
    <source>
        <dbReference type="ARBA" id="ARBA00022989"/>
    </source>
</evidence>
<gene>
    <name evidence="15" type="ORF">BN860_02806g</name>
</gene>
<feature type="transmembrane region" description="Helical" evidence="14">
    <location>
        <begin position="397"/>
        <end position="416"/>
    </location>
</feature>
<keyword evidence="5 14" id="KW-0328">Glycosyltransferase</keyword>
<dbReference type="AlphaFoldDB" id="A0A8J2XCJ1"/>
<evidence type="ECO:0000256" key="7">
    <source>
        <dbReference type="ARBA" id="ARBA00022692"/>
    </source>
</evidence>
<evidence type="ECO:0000256" key="13">
    <source>
        <dbReference type="ARBA" id="ARBA00093457"/>
    </source>
</evidence>
<dbReference type="InterPro" id="IPR007873">
    <property type="entry name" value="Glycosyltransferase_ALG3"/>
</dbReference>
<keyword evidence="7 14" id="KW-0812">Transmembrane</keyword>
<organism evidence="15 16">
    <name type="scientific">Zygosaccharomyces bailii (strain CLIB 213 / ATCC 58445 / CBS 680 / BCRC 21525 / NBRC 1098 / NCYC 1416 / NRRL Y-2227)</name>
    <dbReference type="NCBI Taxonomy" id="1333698"/>
    <lineage>
        <taxon>Eukaryota</taxon>
        <taxon>Fungi</taxon>
        <taxon>Dikarya</taxon>
        <taxon>Ascomycota</taxon>
        <taxon>Saccharomycotina</taxon>
        <taxon>Saccharomycetes</taxon>
        <taxon>Saccharomycetales</taxon>
        <taxon>Saccharomycetaceae</taxon>
        <taxon>Zygosaccharomyces</taxon>
    </lineage>
</organism>
<dbReference type="UniPathway" id="UPA00378"/>
<comment type="pathway">
    <text evidence="2 14">Protein modification; protein glycosylation.</text>
</comment>
<reference evidence="16" key="1">
    <citation type="journal article" date="2013" name="Genome Announc.">
        <title>Genome sequence of the food spoilage yeast Zygosaccharomyces bailii CLIB 213(T).</title>
        <authorList>
            <person name="Galeote V."/>
            <person name="Bigey F."/>
            <person name="Devillers H."/>
            <person name="Neuveglise C."/>
            <person name="Dequin S."/>
        </authorList>
    </citation>
    <scope>NUCLEOTIDE SEQUENCE [LARGE SCALE GENOMIC DNA]</scope>
    <source>
        <strain evidence="16">CLIB 213 / ATCC 58445 / CBS 680 / CCRC 21525 / NBRC 1098 / NCYC 1416 / NRRL Y-2227</strain>
    </source>
</reference>
<evidence type="ECO:0000256" key="12">
    <source>
        <dbReference type="ARBA" id="ARBA00049506"/>
    </source>
</evidence>
<dbReference type="EMBL" id="HG316461">
    <property type="protein sequence ID" value="CDF90779.1"/>
    <property type="molecule type" value="Genomic_DNA"/>
</dbReference>
<name>A0A8J2XCJ1_ZYGB2</name>
<proteinExistence type="inferred from homology"/>
<feature type="transmembrane region" description="Helical" evidence="14">
    <location>
        <begin position="163"/>
        <end position="187"/>
    </location>
</feature>
<dbReference type="PANTHER" id="PTHR12646">
    <property type="entry name" value="NOT56 - RELATED"/>
    <property type="match status" value="1"/>
</dbReference>
<dbReference type="Pfam" id="PF05208">
    <property type="entry name" value="ALG3"/>
    <property type="match status" value="1"/>
</dbReference>
<evidence type="ECO:0000256" key="11">
    <source>
        <dbReference type="ARBA" id="ARBA00044743"/>
    </source>
</evidence>
<feature type="transmembrane region" description="Helical" evidence="14">
    <location>
        <begin position="232"/>
        <end position="251"/>
    </location>
</feature>
<keyword evidence="16" id="KW-1185">Reference proteome</keyword>
<dbReference type="EC" id="2.4.1.258" evidence="3 14"/>
<dbReference type="OrthoDB" id="20028at2759"/>
<keyword evidence="9 14" id="KW-1133">Transmembrane helix</keyword>
<evidence type="ECO:0000313" key="16">
    <source>
        <dbReference type="Proteomes" id="UP000019375"/>
    </source>
</evidence>
<keyword evidence="6 14" id="KW-0808">Transferase</keyword>
<evidence type="ECO:0000256" key="4">
    <source>
        <dbReference type="ARBA" id="ARBA00015561"/>
    </source>
</evidence>